<keyword evidence="1" id="KW-0677">Repeat</keyword>
<proteinExistence type="predicted"/>
<evidence type="ECO:0000313" key="5">
    <source>
        <dbReference type="EMBL" id="MBD2864885.1"/>
    </source>
</evidence>
<dbReference type="InterPro" id="IPR002110">
    <property type="entry name" value="Ankyrin_rpt"/>
</dbReference>
<evidence type="ECO:0000256" key="1">
    <source>
        <dbReference type="ARBA" id="ARBA00022737"/>
    </source>
</evidence>
<accession>A0A927CC15</accession>
<dbReference type="SMART" id="SM00248">
    <property type="entry name" value="ANK"/>
    <property type="match status" value="6"/>
</dbReference>
<name>A0A927CC15_9BACL</name>
<dbReference type="PANTHER" id="PTHR24198:SF165">
    <property type="entry name" value="ANKYRIN REPEAT-CONTAINING PROTEIN-RELATED"/>
    <property type="match status" value="1"/>
</dbReference>
<reference evidence="5" key="1">
    <citation type="submission" date="2020-09" db="EMBL/GenBank/DDBJ databases">
        <title>A novel bacterium of genus Paenibacillus, isolated from South China Sea.</title>
        <authorList>
            <person name="Huang H."/>
            <person name="Mo K."/>
            <person name="Hu Y."/>
        </authorList>
    </citation>
    <scope>NUCLEOTIDE SEQUENCE</scope>
    <source>
        <strain evidence="5">IB182363</strain>
    </source>
</reference>
<dbReference type="Gene3D" id="1.25.40.20">
    <property type="entry name" value="Ankyrin repeat-containing domain"/>
    <property type="match status" value="2"/>
</dbReference>
<protein>
    <submittedName>
        <fullName evidence="5">Ankyrin repeat domain-containing protein</fullName>
    </submittedName>
</protein>
<sequence>MAILSVDDFNRQVARDLLRITRSETFQKIFVRQNSHLTHSDFQQLSEAFTRQLQCSGAQGEAFLVLMLHYLGIGYESSPAAAQPEITKAAAPQIVTPKREFSKDEKRAAFEAAKQGKVETLAAFVQQGYDLETRHRQQKTALLVAASENKTALFEYLIDAGADVNAEDSDHQTALSYAIINRNEKLIGLILPKSGVRSLDIALYACNRNDADPALVRKIVEAGADPYSHKIWIPSPIIQAVNMGKLAILDTYISCLRSKGRPPELGSLMEELLKWHPKNAVYHLLIKQGAEKTYLDGTGRNLISLAITYNDIMLEDVTSLETYVEQERLAMITLLSQEGVDINQGDFMGRTPLHYAVGENNPTIASLLLRLGANPHQQDVYQKSPLQYATEKRYKELVTIMSANRAGGSAVQESVQGAGQATPTGVGRKITFE</sequence>
<feature type="repeat" description="ANK" evidence="3">
    <location>
        <begin position="348"/>
        <end position="380"/>
    </location>
</feature>
<feature type="region of interest" description="Disordered" evidence="4">
    <location>
        <begin position="414"/>
        <end position="433"/>
    </location>
</feature>
<dbReference type="InterPro" id="IPR036770">
    <property type="entry name" value="Ankyrin_rpt-contain_sf"/>
</dbReference>
<comment type="caution">
    <text evidence="5">The sequence shown here is derived from an EMBL/GenBank/DDBJ whole genome shotgun (WGS) entry which is preliminary data.</text>
</comment>
<dbReference type="PROSITE" id="PS50088">
    <property type="entry name" value="ANK_REPEAT"/>
    <property type="match status" value="2"/>
</dbReference>
<dbReference type="RefSeq" id="WP_190930509.1">
    <property type="nucleotide sequence ID" value="NZ_JACXJA010000035.1"/>
</dbReference>
<keyword evidence="6" id="KW-1185">Reference proteome</keyword>
<keyword evidence="2 3" id="KW-0040">ANK repeat</keyword>
<dbReference type="Pfam" id="PF12796">
    <property type="entry name" value="Ank_2"/>
    <property type="match status" value="2"/>
</dbReference>
<evidence type="ECO:0000256" key="3">
    <source>
        <dbReference type="PROSITE-ProRule" id="PRU00023"/>
    </source>
</evidence>
<gene>
    <name evidence="5" type="ORF">IDH45_23180</name>
</gene>
<evidence type="ECO:0000313" key="6">
    <source>
        <dbReference type="Proteomes" id="UP000639396"/>
    </source>
</evidence>
<dbReference type="SUPFAM" id="SSF48403">
    <property type="entry name" value="Ankyrin repeat"/>
    <property type="match status" value="1"/>
</dbReference>
<dbReference type="PROSITE" id="PS50297">
    <property type="entry name" value="ANK_REP_REGION"/>
    <property type="match status" value="2"/>
</dbReference>
<feature type="repeat" description="ANK" evidence="3">
    <location>
        <begin position="137"/>
        <end position="169"/>
    </location>
</feature>
<evidence type="ECO:0000256" key="4">
    <source>
        <dbReference type="SAM" id="MobiDB-lite"/>
    </source>
</evidence>
<dbReference type="EMBL" id="JACXJA010000035">
    <property type="protein sequence ID" value="MBD2864885.1"/>
    <property type="molecule type" value="Genomic_DNA"/>
</dbReference>
<dbReference type="Proteomes" id="UP000639396">
    <property type="component" value="Unassembled WGS sequence"/>
</dbReference>
<dbReference type="PANTHER" id="PTHR24198">
    <property type="entry name" value="ANKYRIN REPEAT AND PROTEIN KINASE DOMAIN-CONTAINING PROTEIN"/>
    <property type="match status" value="1"/>
</dbReference>
<feature type="compositionally biased region" description="Polar residues" evidence="4">
    <location>
        <begin position="414"/>
        <end position="423"/>
    </location>
</feature>
<organism evidence="5 6">
    <name type="scientific">Paenibacillus oceani</name>
    <dbReference type="NCBI Taxonomy" id="2772510"/>
    <lineage>
        <taxon>Bacteria</taxon>
        <taxon>Bacillati</taxon>
        <taxon>Bacillota</taxon>
        <taxon>Bacilli</taxon>
        <taxon>Bacillales</taxon>
        <taxon>Paenibacillaceae</taxon>
        <taxon>Paenibacillus</taxon>
    </lineage>
</organism>
<dbReference type="AlphaFoldDB" id="A0A927CC15"/>
<evidence type="ECO:0000256" key="2">
    <source>
        <dbReference type="ARBA" id="ARBA00023043"/>
    </source>
</evidence>